<keyword evidence="3" id="KW-0611">Plant defense</keyword>
<dbReference type="SUPFAM" id="SSF52540">
    <property type="entry name" value="P-loop containing nucleoside triphosphate hydrolases"/>
    <property type="match status" value="1"/>
</dbReference>
<dbReference type="InterPro" id="IPR042197">
    <property type="entry name" value="Apaf_helical"/>
</dbReference>
<dbReference type="PANTHER" id="PTHR33463">
    <property type="entry name" value="NB-ARC DOMAIN-CONTAINING PROTEIN-RELATED"/>
    <property type="match status" value="1"/>
</dbReference>
<evidence type="ECO:0000313" key="8">
    <source>
        <dbReference type="Proteomes" id="UP000501690"/>
    </source>
</evidence>
<dbReference type="EMBL" id="CP039352">
    <property type="protein sequence ID" value="QCE02668.1"/>
    <property type="molecule type" value="Genomic_DNA"/>
</dbReference>
<keyword evidence="8" id="KW-1185">Reference proteome</keyword>
<dbReference type="SUPFAM" id="SSF52058">
    <property type="entry name" value="L domain-like"/>
    <property type="match status" value="4"/>
</dbReference>
<protein>
    <submittedName>
        <fullName evidence="7">Disease resistance protein RPS2</fullName>
    </submittedName>
</protein>
<dbReference type="Pfam" id="PF23247">
    <property type="entry name" value="LRR_RPS2"/>
    <property type="match status" value="8"/>
</dbReference>
<evidence type="ECO:0000256" key="4">
    <source>
        <dbReference type="ARBA" id="ARBA00022840"/>
    </source>
</evidence>
<evidence type="ECO:0000256" key="3">
    <source>
        <dbReference type="ARBA" id="ARBA00022821"/>
    </source>
</evidence>
<dbReference type="PANTHER" id="PTHR33463:SF196">
    <property type="entry name" value="NB-ARC DOMAIN DISEASE RESISTANCE PROTEIN"/>
    <property type="match status" value="1"/>
</dbReference>
<accession>A0A4D6MNT2</accession>
<dbReference type="InterPro" id="IPR057135">
    <property type="entry name" value="At4g27190-like_LRR"/>
</dbReference>
<evidence type="ECO:0000256" key="2">
    <source>
        <dbReference type="ARBA" id="ARBA00022741"/>
    </source>
</evidence>
<comment type="similarity">
    <text evidence="1">Belongs to the disease resistance NB-LRR family.</text>
</comment>
<evidence type="ECO:0000313" key="7">
    <source>
        <dbReference type="EMBL" id="QCE02668.1"/>
    </source>
</evidence>
<name>A0A4D6MNT2_VIGUN</name>
<feature type="coiled-coil region" evidence="5">
    <location>
        <begin position="50"/>
        <end position="77"/>
    </location>
</feature>
<reference evidence="7 8" key="1">
    <citation type="submission" date="2019-04" db="EMBL/GenBank/DDBJ databases">
        <title>An improved genome assembly and genetic linkage map for asparagus bean, Vigna unguiculata ssp. sesquipedialis.</title>
        <authorList>
            <person name="Xia Q."/>
            <person name="Zhang R."/>
            <person name="Dong Y."/>
        </authorList>
    </citation>
    <scope>NUCLEOTIDE SEQUENCE [LARGE SCALE GENOMIC DNA]</scope>
    <source>
        <tissue evidence="7">Leaf</tissue>
    </source>
</reference>
<dbReference type="InterPro" id="IPR050905">
    <property type="entry name" value="Plant_NBS-LRR"/>
</dbReference>
<proteinExistence type="inferred from homology"/>
<evidence type="ECO:0000256" key="5">
    <source>
        <dbReference type="SAM" id="Coils"/>
    </source>
</evidence>
<feature type="domain" description="AAA+ ATPase" evidence="6">
    <location>
        <begin position="177"/>
        <end position="358"/>
    </location>
</feature>
<dbReference type="Gene3D" id="3.40.50.300">
    <property type="entry name" value="P-loop containing nucleotide triphosphate hydrolases"/>
    <property type="match status" value="1"/>
</dbReference>
<dbReference type="PRINTS" id="PR00364">
    <property type="entry name" value="DISEASERSIST"/>
</dbReference>
<evidence type="ECO:0000259" key="6">
    <source>
        <dbReference type="SMART" id="SM00382"/>
    </source>
</evidence>
<dbReference type="InterPro" id="IPR027417">
    <property type="entry name" value="P-loop_NTPase"/>
</dbReference>
<dbReference type="Proteomes" id="UP000501690">
    <property type="component" value="Linkage Group LG8"/>
</dbReference>
<dbReference type="GO" id="GO:0005524">
    <property type="term" value="F:ATP binding"/>
    <property type="evidence" value="ECO:0007669"/>
    <property type="project" value="UniProtKB-KW"/>
</dbReference>
<evidence type="ECO:0000256" key="1">
    <source>
        <dbReference type="ARBA" id="ARBA00008894"/>
    </source>
</evidence>
<sequence length="2589" mass="296008">MNYLVFFRKPVEVVITYGYKYVVRHVTYIVRYKKIVLELNDTVKDLGFEKERIHHQIDEAEKNLNNIESKVIDWVRKMSEIETVVEVFENDAGHKRARSPNCYVFPYLWNRHRLSKEAKKMKVDVKMLIDDCPEVDKVAYRQNVTSNDATLSDSSFEEFSSTKLTMEKVMRELEDPTVRMIGLYGPSGVGKSTLIKQIARKANKLFNVVVKVEIRVNPKLQKVQEEIAYVLGLRLEGEGENVRADCLRRRLKKEKGSTLLILDDLWEKLDLNKLGIPLDDEDVVVDDDLSNQNKDLNHRAWKKRNDNKGLNNRVLKTEKIHGGPKGCKILLTSRDKKVLCDEMDIKSTFCVKELDDNDALMLFQKLAGISNEMSDTKQEIVKKYCAGLPMAIVSVARALRNKSESVWEATLEQLKKQELVGVQTSMNISVNMSSDHLESEEIKSIFLVCAQMGHQPLIMDLVKYCFGLGILEGVSSLWEARDRIKTSIQKLKDSGLLLDESSNNHFNMHDMVRDAALSIAHKDHNVFTLRNGKLDDWPELQRLEEIHLRKMNSLIDMWETKVTMDSFSSLISLNIEECNKLDKIFPHHLGGWFESLDNLKVSRCQSVQMIFEINDSQEKNTYVGINTNLQVILLEYLPKLKQLWSNDPDGILNFKKLRTVEVGSCNELRNLLPIAVAKDVLKLERMSALHCKKMVEIVTSENALEVNNDALVFPELTYVRLYGLSNIKHFCKGKHPIKCPKLKELTVGECMKLNSFSKEIGKTTDDEDKCVFLAEKVFPNLEYLEIDFKEAQNLLPSFQMHSLKELSLISVQSVDLLYHFPYKMPNLEKLKLSFSFSHKVSVPIADISQQKKLGILLKLKELVLLYPRVKDLELGQVPNLQRLELLSLEGCHELKNLVLPSVLTYLTCLKLKNCSRLKFLVASSTAMSMVQLKILKIINCLEVVEIVSNEGNEDGKVTKIVFSKLISMELVGLDNLISFCSYKECEFEFPSLEILIVRECPKMKRFSEKESITPKLKNVFGVEGNEKTKWPWKDILNATIQKVFNDKVTFTYSESLDLGFNNSTEFIIEQLWHGTRSVHQNSFGYLKRLSASGCDTLEHVIPSHLLSCFQNLEVLQVWDCRNAEVIFSINDENRVTKASGIFRLKSLYLKNLPELKDVWDKDPKGIIGFQLLKEMNVSKCERLKSLFPASVAKDLTGLELIEVTECKELAEIFTKHGEGEGTTQHSVFPRLTTLTLQHLPCLKYSIHSKEQSLSLGKKGIEMILNGEFQTNLLHNLKVLTLYFRSESNVFPHEILKQVPDVEKLVVRDGSFKEIFCCQSCNDVDYSGLLLQLKVLHLESLPKLVFIVSENSSNEPFLRNLQTLQVISCSSLVNLELCRVSFSHLTYLKVEDCDSLTYLFTSSTAKNLGQIKTVEIKNCKSMEEIVSKDGGEESNADEITFPHLSCMNLENLWNLRRFYKGSLSFTCLEKLSVINCHSMETLCPSPSTLKTEKLSQVMVGMSEAIPLKTDLNSTIRSAFRRKISELQRLVLKNRPGLQEIWHGSLYIPDFSKLAMLIVDGCQFLSDTVLPFHLLPFLPKLETLEVRNCNSMKTIFDVKCTPKDTSITFPLNKLILSNLPKLKNIWNEDPIGILSMPNLQEVFVDNCRSLKSIFPTSVAEHLEKLENLKVKNCERLITIVAQEHDKDQEIIFKRLKVLDLQNLDELTCFYPGNFTLSFRSLDEVHVINCSSMKIFSEVHKIHHSIKWYVAGNPEPRQESDLNAAVRKTFEEKVEIPNLESLNLSALNIHKIWSDQENFLKKLKSLIIIECPIMEKIIETEGNSAEKVCVFPKLEEIHLSMDRLTDVWQTKVSVDSFSSLISVNIKECNKLDRIFSSHMEGWFESLKNLKVSRCESVEVIFEISDSQEINASGGIETNLQVILLKYLPKLKQLWSTDPDGILNFKELRSIEVYSCYGLRNLFPASIANDVPKLECISVLYCTLMVEIVASQEASEDNKDPLVFPELTYVALYDLPNIKHFCKGRHPIKCPKLKGFSIHKSQEVFPNLECMEIDFYLTQKLLPKFQMHSLKELSLISVKDVNLLNQFLYGMPNLQKLKLSCPRYEYLLSSANSVQQNGLGIILELKELIVLFLRIKDLGLKNVFGVEGDEKTKWQWEGDLNATIQKVFNKVTYASSEKLYLLSSYYPQLIHQLWHESHSVHRNSFRSLKKLIVFKLNLMCIIPSHLLSCFHNLEELKVEDCKAVQVIFSINDENRVTKSSGIFRLKSLYLKNLPELKDVWDKDPKGIIGLKVLKKMEVSRCDCLTSLFSASVAKDLTRLEVLEVTECKELSEIFKMDGTDEEGEGTTQDLVLGRLISLTLEELPRLNYSIHCPKQQVILTALPLRTSKESTSNLSERDIQELCIGSQPIPNSGFGLLESLTLDGCHFSSDVLLSFSLLPFFTNLTTLKVQNCDSVKVIFDVKYTTQGRDVTSMGQILPFSLKKLIIPKLPNLKNVWNEDPRRILSMYHLRAVYVEDCENLTSVFPASIAKDIAELEELRVKNCEGLMTIVAEDNTNLNGTNQELPCSPIREVLLEGLPKLTYFYHCKGTIFHI</sequence>
<dbReference type="GO" id="GO:0043531">
    <property type="term" value="F:ADP binding"/>
    <property type="evidence" value="ECO:0007669"/>
    <property type="project" value="InterPro"/>
</dbReference>
<gene>
    <name evidence="7" type="ORF">DEO72_LG8g683</name>
</gene>
<dbReference type="InterPro" id="IPR032675">
    <property type="entry name" value="LRR_dom_sf"/>
</dbReference>
<dbReference type="Pfam" id="PF00931">
    <property type="entry name" value="NB-ARC"/>
    <property type="match status" value="1"/>
</dbReference>
<dbReference type="Gene3D" id="1.10.8.430">
    <property type="entry name" value="Helical domain of apoptotic protease-activating factors"/>
    <property type="match status" value="1"/>
</dbReference>
<dbReference type="SMART" id="SM00382">
    <property type="entry name" value="AAA"/>
    <property type="match status" value="1"/>
</dbReference>
<organism evidence="7 8">
    <name type="scientific">Vigna unguiculata</name>
    <name type="common">Cowpea</name>
    <dbReference type="NCBI Taxonomy" id="3917"/>
    <lineage>
        <taxon>Eukaryota</taxon>
        <taxon>Viridiplantae</taxon>
        <taxon>Streptophyta</taxon>
        <taxon>Embryophyta</taxon>
        <taxon>Tracheophyta</taxon>
        <taxon>Spermatophyta</taxon>
        <taxon>Magnoliopsida</taxon>
        <taxon>eudicotyledons</taxon>
        <taxon>Gunneridae</taxon>
        <taxon>Pentapetalae</taxon>
        <taxon>rosids</taxon>
        <taxon>fabids</taxon>
        <taxon>Fabales</taxon>
        <taxon>Fabaceae</taxon>
        <taxon>Papilionoideae</taxon>
        <taxon>50 kb inversion clade</taxon>
        <taxon>NPAAA clade</taxon>
        <taxon>indigoferoid/millettioid clade</taxon>
        <taxon>Phaseoleae</taxon>
        <taxon>Vigna</taxon>
    </lineage>
</organism>
<dbReference type="InterPro" id="IPR003593">
    <property type="entry name" value="AAA+_ATPase"/>
</dbReference>
<keyword evidence="5" id="KW-0175">Coiled coil</keyword>
<dbReference type="SUPFAM" id="SSF52047">
    <property type="entry name" value="RNI-like"/>
    <property type="match status" value="3"/>
</dbReference>
<keyword evidence="4" id="KW-0067">ATP-binding</keyword>
<dbReference type="InterPro" id="IPR002182">
    <property type="entry name" value="NB-ARC"/>
</dbReference>
<keyword evidence="2" id="KW-0547">Nucleotide-binding</keyword>
<dbReference type="GO" id="GO:0006952">
    <property type="term" value="P:defense response"/>
    <property type="evidence" value="ECO:0007669"/>
    <property type="project" value="UniProtKB-KW"/>
</dbReference>
<dbReference type="Gene3D" id="3.80.10.10">
    <property type="entry name" value="Ribonuclease Inhibitor"/>
    <property type="match status" value="10"/>
</dbReference>